<accession>A0A3M7RPU9</accession>
<dbReference type="Pfam" id="PF17778">
    <property type="entry name" value="WHD_BLACT"/>
    <property type="match status" value="1"/>
</dbReference>
<dbReference type="STRING" id="10195.A0A3M7RPU9"/>
<dbReference type="Pfam" id="PF00753">
    <property type="entry name" value="Lactamase_B"/>
    <property type="match status" value="1"/>
</dbReference>
<dbReference type="PANTHER" id="PTHR23131:SF0">
    <property type="entry name" value="ENDORIBONUCLEASE LACTB2"/>
    <property type="match status" value="1"/>
</dbReference>
<keyword evidence="7" id="KW-1185">Reference proteome</keyword>
<organism evidence="6 7">
    <name type="scientific">Brachionus plicatilis</name>
    <name type="common">Marine rotifer</name>
    <name type="synonym">Brachionus muelleri</name>
    <dbReference type="NCBI Taxonomy" id="10195"/>
    <lineage>
        <taxon>Eukaryota</taxon>
        <taxon>Metazoa</taxon>
        <taxon>Spiralia</taxon>
        <taxon>Gnathifera</taxon>
        <taxon>Rotifera</taxon>
        <taxon>Eurotatoria</taxon>
        <taxon>Monogononta</taxon>
        <taxon>Pseudotrocha</taxon>
        <taxon>Ploima</taxon>
        <taxon>Brachionidae</taxon>
        <taxon>Brachionus</taxon>
    </lineage>
</organism>
<dbReference type="Proteomes" id="UP000276133">
    <property type="component" value="Unassembled WGS sequence"/>
</dbReference>
<dbReference type="CDD" id="cd07722">
    <property type="entry name" value="LACTB2-like_MBL-fold"/>
    <property type="match status" value="1"/>
</dbReference>
<dbReference type="EMBL" id="REGN01002896">
    <property type="protein sequence ID" value="RNA25574.1"/>
    <property type="molecule type" value="Genomic_DNA"/>
</dbReference>
<dbReference type="SUPFAM" id="SSF56281">
    <property type="entry name" value="Metallo-hydrolase/oxidoreductase"/>
    <property type="match status" value="1"/>
</dbReference>
<proteinExistence type="inferred from homology"/>
<keyword evidence="2" id="KW-0479">Metal-binding</keyword>
<dbReference type="InterPro" id="IPR047921">
    <property type="entry name" value="LACTB2-like_MBL-fold"/>
</dbReference>
<evidence type="ECO:0000313" key="6">
    <source>
        <dbReference type="EMBL" id="RNA25574.1"/>
    </source>
</evidence>
<gene>
    <name evidence="6" type="ORF">BpHYR1_035616</name>
</gene>
<dbReference type="AlphaFoldDB" id="A0A3M7RPU9"/>
<comment type="similarity">
    <text evidence="1">Belongs to the metallo-beta-lactamase superfamily. Glyoxalase II family.</text>
</comment>
<keyword evidence="4" id="KW-0862">Zinc</keyword>
<evidence type="ECO:0000313" key="7">
    <source>
        <dbReference type="Proteomes" id="UP000276133"/>
    </source>
</evidence>
<dbReference type="InterPro" id="IPR036388">
    <property type="entry name" value="WH-like_DNA-bd_sf"/>
</dbReference>
<dbReference type="GO" id="GO:0003727">
    <property type="term" value="F:single-stranded RNA binding"/>
    <property type="evidence" value="ECO:0007669"/>
    <property type="project" value="TreeGrafter"/>
</dbReference>
<feature type="domain" description="Metallo-beta-lactamase" evidence="5">
    <location>
        <begin position="32"/>
        <end position="198"/>
    </location>
</feature>
<dbReference type="InterPro" id="IPR036866">
    <property type="entry name" value="RibonucZ/Hydroxyglut_hydro"/>
</dbReference>
<keyword evidence="3" id="KW-0378">Hydrolase</keyword>
<dbReference type="InterPro" id="IPR050662">
    <property type="entry name" value="Sec-metab_biosynth-thioest"/>
</dbReference>
<name>A0A3M7RPU9_BRAPC</name>
<dbReference type="GO" id="GO:0004521">
    <property type="term" value="F:RNA endonuclease activity"/>
    <property type="evidence" value="ECO:0007669"/>
    <property type="project" value="TreeGrafter"/>
</dbReference>
<dbReference type="FunFam" id="3.60.15.10:FF:000017">
    <property type="entry name" value="Lactamase beta 2"/>
    <property type="match status" value="1"/>
</dbReference>
<evidence type="ECO:0000256" key="4">
    <source>
        <dbReference type="ARBA" id="ARBA00022833"/>
    </source>
</evidence>
<dbReference type="InterPro" id="IPR001279">
    <property type="entry name" value="Metallo-B-lactamas"/>
</dbReference>
<protein>
    <submittedName>
        <fullName evidence="6">Beta-lactamase 2</fullName>
    </submittedName>
</protein>
<reference evidence="6 7" key="1">
    <citation type="journal article" date="2018" name="Sci. Rep.">
        <title>Genomic signatures of local adaptation to the degree of environmental predictability in rotifers.</title>
        <authorList>
            <person name="Franch-Gras L."/>
            <person name="Hahn C."/>
            <person name="Garcia-Roger E.M."/>
            <person name="Carmona M.J."/>
            <person name="Serra M."/>
            <person name="Gomez A."/>
        </authorList>
    </citation>
    <scope>NUCLEOTIDE SEQUENCE [LARGE SCALE GENOMIC DNA]</scope>
    <source>
        <strain evidence="6">HYR1</strain>
    </source>
</reference>
<dbReference type="InterPro" id="IPR041516">
    <property type="entry name" value="LACTB2_WH"/>
</dbReference>
<dbReference type="Gene3D" id="1.10.10.10">
    <property type="entry name" value="Winged helix-like DNA-binding domain superfamily/Winged helix DNA-binding domain"/>
    <property type="match status" value="1"/>
</dbReference>
<dbReference type="OrthoDB" id="17458at2759"/>
<evidence type="ECO:0000259" key="5">
    <source>
        <dbReference type="SMART" id="SM00849"/>
    </source>
</evidence>
<evidence type="ECO:0000256" key="3">
    <source>
        <dbReference type="ARBA" id="ARBA00022801"/>
    </source>
</evidence>
<dbReference type="GO" id="GO:0046872">
    <property type="term" value="F:metal ion binding"/>
    <property type="evidence" value="ECO:0007669"/>
    <property type="project" value="UniProtKB-KW"/>
</dbReference>
<dbReference type="PANTHER" id="PTHR23131">
    <property type="entry name" value="ENDORIBONUCLEASE LACTB2"/>
    <property type="match status" value="1"/>
</dbReference>
<sequence length="286" mass="32219">MNTITFLPLVEQVSSRVIRILGCNPGVKTLQGTNTYLVGNGKKRVLIDSAGMDNVDEYVRVLANELKQSDLSLQEILITHWHPDHSEGVQPIFKSITNGPIKVSKHKLENRHEHDVDTKYNYIKDGDLIETEGATIQTIYTPGHTTDHLSFYLKEENALFSGDCILGETTAVFEDLFSYMNSLKKILDFKPTTIYPGHGPVIKDGVNRIQYFIAHRNKRNEQILTALKESKEPLDELKIVKIVYVGLNENLISAACENVSHHLDALKKQGLVENVNPGSWTLKKNQ</sequence>
<dbReference type="GO" id="GO:0005759">
    <property type="term" value="C:mitochondrial matrix"/>
    <property type="evidence" value="ECO:0007669"/>
    <property type="project" value="TreeGrafter"/>
</dbReference>
<dbReference type="GO" id="GO:0016787">
    <property type="term" value="F:hydrolase activity"/>
    <property type="evidence" value="ECO:0007669"/>
    <property type="project" value="UniProtKB-KW"/>
</dbReference>
<evidence type="ECO:0000256" key="2">
    <source>
        <dbReference type="ARBA" id="ARBA00022723"/>
    </source>
</evidence>
<dbReference type="SMART" id="SM00849">
    <property type="entry name" value="Lactamase_B"/>
    <property type="match status" value="1"/>
</dbReference>
<evidence type="ECO:0000256" key="1">
    <source>
        <dbReference type="ARBA" id="ARBA00006759"/>
    </source>
</evidence>
<comment type="caution">
    <text evidence="6">The sequence shown here is derived from an EMBL/GenBank/DDBJ whole genome shotgun (WGS) entry which is preliminary data.</text>
</comment>
<dbReference type="Gene3D" id="3.60.15.10">
    <property type="entry name" value="Ribonuclease Z/Hydroxyacylglutathione hydrolase-like"/>
    <property type="match status" value="1"/>
</dbReference>